<dbReference type="Proteomes" id="UP001153709">
    <property type="component" value="Chromosome 2"/>
</dbReference>
<sequence>MDAINTFGHRQDSASGNLMYPNRQGNKLSGAKTRREVIEQMLAANSFLLSETETKKMYSMFNIKDPPKVCIRDPFKDTTEDGHARYVSGTEEPEIMTETFLREFNLSKFVVDNKSSFSRGDRSNEIENLNERNQFETRDVSLFNLQRSPFIRERSPLNSERNSLGGNGISDNRRDSTNMSWERTSFLNNRYKPGRFDHFEDPFKHTNYAISRIRKRKHYGREFPEVYGHTSWNYHEESTNTKARYEEEDLIGRYLFATRQPETMAGSFSRQESDMHSGGSPLGYDRASNSIGQMSSYEMNTFGGGKNQVHRETRGRSPFYSGRNDIHPENHRRSSAASERTSFERKIREGSSPTSERNRSSYEMFESPLIRERNSLDRNRSFDNLQDTRNMSRETRPPVDERIYFIPPRDNPYEPDRSDHYEDPFKHTDYAISRIRKRKHDDRGFPEVYGQTSWNYDEESTNKKARYEEDLNGRYLSATKQPDTMAGSFSIQESDMHNGESPLGYDRASNSYGQIPSYEMNTFEGEKNQVQRETRGRSSFDSGRNDIYPEAYRRSSSASERSSFGRKIRERTPPTSERNLSSYGMLESPLNHERNSLDRNRSFNNLQDIRNMSRERMTPVVDRIDFIPPRDNPYEPDRIDHFEDPFKHINYAISRIRKTKHDGREFPEVYGQTSWNYDKESTNKKEGYEEEDLNERYLSVTKQPEMIAGSFSRRESHMDSGESPLGYDRASNSYGQIPSYEMNTFEGEKNQVQREFRRSSFGSLKNDIYPETHRRSSFASERSSFGRTIRERSPPTSERNLSSYEMLESPLNRERNSLDRNRSSDNLQDMETGQILQIGDYGYIPADSKIKVVMWIPKGISSGSPMGIIKKLAEQNARRVTNHWRVLKAKHNPQKASRFLLQIIHSDVTALQKFDMKPILHKKNTNFVIQG</sequence>
<organism evidence="2 3">
    <name type="scientific">Diabrotica balteata</name>
    <name type="common">Banded cucumber beetle</name>
    <dbReference type="NCBI Taxonomy" id="107213"/>
    <lineage>
        <taxon>Eukaryota</taxon>
        <taxon>Metazoa</taxon>
        <taxon>Ecdysozoa</taxon>
        <taxon>Arthropoda</taxon>
        <taxon>Hexapoda</taxon>
        <taxon>Insecta</taxon>
        <taxon>Pterygota</taxon>
        <taxon>Neoptera</taxon>
        <taxon>Endopterygota</taxon>
        <taxon>Coleoptera</taxon>
        <taxon>Polyphaga</taxon>
        <taxon>Cucujiformia</taxon>
        <taxon>Chrysomeloidea</taxon>
        <taxon>Chrysomelidae</taxon>
        <taxon>Galerucinae</taxon>
        <taxon>Diabroticina</taxon>
        <taxon>Diabroticites</taxon>
        <taxon>Diabrotica</taxon>
    </lineage>
</organism>
<feature type="compositionally biased region" description="Basic and acidic residues" evidence="1">
    <location>
        <begin position="524"/>
        <end position="538"/>
    </location>
</feature>
<feature type="compositionally biased region" description="Basic and acidic residues" evidence="1">
    <location>
        <begin position="811"/>
        <end position="823"/>
    </location>
</feature>
<feature type="region of interest" description="Disordered" evidence="1">
    <location>
        <begin position="303"/>
        <end position="372"/>
    </location>
</feature>
<feature type="region of interest" description="Disordered" evidence="1">
    <location>
        <begin position="523"/>
        <end position="597"/>
    </location>
</feature>
<feature type="region of interest" description="Disordered" evidence="1">
    <location>
        <begin position="1"/>
        <end position="27"/>
    </location>
</feature>
<name>A0A9N9SRE2_DIABA</name>
<evidence type="ECO:0000313" key="2">
    <source>
        <dbReference type="EMBL" id="CAG9828920.1"/>
    </source>
</evidence>
<feature type="region of interest" description="Disordered" evidence="1">
    <location>
        <begin position="156"/>
        <end position="176"/>
    </location>
</feature>
<gene>
    <name evidence="2" type="ORF">DIABBA_LOCUS2799</name>
</gene>
<feature type="compositionally biased region" description="Basic and acidic residues" evidence="1">
    <location>
        <begin position="411"/>
        <end position="424"/>
    </location>
</feature>
<evidence type="ECO:0000313" key="3">
    <source>
        <dbReference type="Proteomes" id="UP001153709"/>
    </source>
</evidence>
<keyword evidence="3" id="KW-1185">Reference proteome</keyword>
<feature type="compositionally biased region" description="Polar residues" evidence="1">
    <location>
        <begin position="573"/>
        <end position="582"/>
    </location>
</feature>
<accession>A0A9N9SRE2</accession>
<protein>
    <submittedName>
        <fullName evidence="2">Uncharacterized protein</fullName>
    </submittedName>
</protein>
<dbReference type="EMBL" id="OU898277">
    <property type="protein sequence ID" value="CAG9828920.1"/>
    <property type="molecule type" value="Genomic_DNA"/>
</dbReference>
<dbReference type="AlphaFoldDB" id="A0A9N9SRE2"/>
<feature type="region of interest" description="Disordered" evidence="1">
    <location>
        <begin position="403"/>
        <end position="424"/>
    </location>
</feature>
<proteinExistence type="predicted"/>
<evidence type="ECO:0000256" key="1">
    <source>
        <dbReference type="SAM" id="MobiDB-lite"/>
    </source>
</evidence>
<feature type="region of interest" description="Disordered" evidence="1">
    <location>
        <begin position="773"/>
        <end position="825"/>
    </location>
</feature>
<feature type="compositionally biased region" description="Polar residues" evidence="1">
    <location>
        <begin position="794"/>
        <end position="803"/>
    </location>
</feature>
<reference evidence="2" key="1">
    <citation type="submission" date="2022-01" db="EMBL/GenBank/DDBJ databases">
        <authorList>
            <person name="King R."/>
        </authorList>
    </citation>
    <scope>NUCLEOTIDE SEQUENCE</scope>
</reference>
<feature type="compositionally biased region" description="Low complexity" evidence="1">
    <location>
        <begin position="777"/>
        <end position="787"/>
    </location>
</feature>